<dbReference type="GeneID" id="42034544"/>
<keyword evidence="1" id="KW-1133">Transmembrane helix</keyword>
<reference evidence="2" key="2">
    <citation type="submission" date="2012-05" db="EMBL/GenBank/DDBJ databases">
        <title>The Genome Annotation of Fusarium oxysporum II5.</title>
        <authorList>
            <consortium name="The Broad Institute Genomics Platform"/>
            <person name="Ma L.-J."/>
            <person name="Corby-Kistler H."/>
            <person name="Broz K."/>
            <person name="Gale L.R."/>
            <person name="Jonkers W."/>
            <person name="O'Donnell K."/>
            <person name="Ploetz R."/>
            <person name="Steinberg C."/>
            <person name="Schwartz D.C."/>
            <person name="VanEtten H."/>
            <person name="Zhou S."/>
            <person name="Young S.K."/>
            <person name="Zeng Q."/>
            <person name="Gargeya S."/>
            <person name="Fitzgerald M."/>
            <person name="Abouelleil A."/>
            <person name="Alvarado L."/>
            <person name="Chapman S.B."/>
            <person name="Gainer-Dewar J."/>
            <person name="Goldberg J."/>
            <person name="Griggs A."/>
            <person name="Gujja S."/>
            <person name="Hansen M."/>
            <person name="Howarth C."/>
            <person name="Imamovic A."/>
            <person name="Ireland A."/>
            <person name="Larimer J."/>
            <person name="McCowan C."/>
            <person name="Murphy C."/>
            <person name="Pearson M."/>
            <person name="Poon T.W."/>
            <person name="Priest M."/>
            <person name="Roberts A."/>
            <person name="Saif S."/>
            <person name="Shea T."/>
            <person name="Sykes S."/>
            <person name="Wortman J."/>
            <person name="Nusbaum C."/>
            <person name="Birren B."/>
        </authorList>
    </citation>
    <scope>NUCLEOTIDE SEQUENCE</scope>
    <source>
        <strain evidence="2">54006</strain>
    </source>
</reference>
<sequence length="309" mass="35231">MTGYTPYNKAYVNGTTGKLIQFPAIAPIAYVIGDGDRVDDLHKDYPVLWKGNSIMTSRSSAELYDTETSHNMFSSMDLMERVVTKPSTARKPISVTKHWTGHPSTYVKALYLPTPFYWNWTANFTGMASSTPLNPYRHSSELTFLVEDEVYNVKDVQDEGICQPIRSGESVEYQWGFSFLQLFVMTVLLHSWSIGLVVLWTTARLTLKRNNIAASPEGWKSLLKMTDGIKEQLMSAGMIWENLTDKELQGEIRLLLTGGPVPISSEESHPEKTLPQGHFSLWRWMWKHKLRLLEGIFFIVFTCLENSSF</sequence>
<dbReference type="AlphaFoldDB" id="X0JBM4"/>
<protein>
    <submittedName>
        <fullName evidence="2">Uncharacterized protein</fullName>
    </submittedName>
</protein>
<accession>X0JBM4</accession>
<gene>
    <name evidence="2" type="ORF">FOIG_09369</name>
</gene>
<dbReference type="HOGENOM" id="CLU_900287_0_0_1"/>
<dbReference type="RefSeq" id="XP_031060703.1">
    <property type="nucleotide sequence ID" value="XM_031209616.1"/>
</dbReference>
<feature type="transmembrane region" description="Helical" evidence="1">
    <location>
        <begin position="175"/>
        <end position="200"/>
    </location>
</feature>
<proteinExistence type="predicted"/>
<dbReference type="VEuPathDB" id="FungiDB:FOIG_09369"/>
<organism evidence="2">
    <name type="scientific">Fusarium odoratissimum (strain NRRL 54006)</name>
    <dbReference type="NCBI Taxonomy" id="1089451"/>
    <lineage>
        <taxon>Eukaryota</taxon>
        <taxon>Fungi</taxon>
        <taxon>Dikarya</taxon>
        <taxon>Ascomycota</taxon>
        <taxon>Pezizomycotina</taxon>
        <taxon>Sordariomycetes</taxon>
        <taxon>Hypocreomycetidae</taxon>
        <taxon>Hypocreales</taxon>
        <taxon>Nectriaceae</taxon>
        <taxon>Fusarium</taxon>
        <taxon>Fusarium oxysporum species complex</taxon>
        <taxon>Fusarium oxysporum f. sp. cubense (strain race 4)</taxon>
    </lineage>
</organism>
<keyword evidence="1" id="KW-0472">Membrane</keyword>
<keyword evidence="1" id="KW-0812">Transmembrane</keyword>
<dbReference type="EMBL" id="JH658286">
    <property type="protein sequence ID" value="EXL98613.1"/>
    <property type="molecule type" value="Genomic_DNA"/>
</dbReference>
<reference evidence="2" key="1">
    <citation type="submission" date="2011-11" db="EMBL/GenBank/DDBJ databases">
        <title>The Genome Sequence of Fusarium oxysporum II5.</title>
        <authorList>
            <consortium name="The Broad Institute Genome Sequencing Platform"/>
            <person name="Ma L.-J."/>
            <person name="Gale L.R."/>
            <person name="Schwartz D.C."/>
            <person name="Zhou S."/>
            <person name="Corby-Kistler H."/>
            <person name="Young S.K."/>
            <person name="Zeng Q."/>
            <person name="Gargeya S."/>
            <person name="Fitzgerald M."/>
            <person name="Haas B."/>
            <person name="Abouelleil A."/>
            <person name="Alvarado L."/>
            <person name="Arachchi H.M."/>
            <person name="Berlin A."/>
            <person name="Brown A."/>
            <person name="Chapman S.B."/>
            <person name="Chen Z."/>
            <person name="Dunbar C."/>
            <person name="Freedman E."/>
            <person name="Gearin G."/>
            <person name="Goldberg J."/>
            <person name="Griggs A."/>
            <person name="Gujja S."/>
            <person name="Heiman D."/>
            <person name="Howarth C."/>
            <person name="Larson L."/>
            <person name="Lui A."/>
            <person name="MacDonald P.J.P."/>
            <person name="Montmayeur A."/>
            <person name="Murphy C."/>
            <person name="Neiman D."/>
            <person name="Pearson M."/>
            <person name="Priest M."/>
            <person name="Roberts A."/>
            <person name="Saif S."/>
            <person name="Shea T."/>
            <person name="Shenoy N."/>
            <person name="Sisk P."/>
            <person name="Stolte C."/>
            <person name="Sykes S."/>
            <person name="Wortman J."/>
            <person name="Nusbaum C."/>
            <person name="Birren B."/>
        </authorList>
    </citation>
    <scope>NUCLEOTIDE SEQUENCE [LARGE SCALE GENOMIC DNA]</scope>
    <source>
        <strain evidence="2">54006</strain>
    </source>
</reference>
<evidence type="ECO:0000256" key="1">
    <source>
        <dbReference type="SAM" id="Phobius"/>
    </source>
</evidence>
<evidence type="ECO:0000313" key="2">
    <source>
        <dbReference type="EMBL" id="EXL98613.1"/>
    </source>
</evidence>
<dbReference type="Proteomes" id="UP000030685">
    <property type="component" value="Unassembled WGS sequence"/>
</dbReference>
<name>X0JBM4_FUSO5</name>